<dbReference type="EMBL" id="CATNWA010014140">
    <property type="protein sequence ID" value="CAI9568011.1"/>
    <property type="molecule type" value="Genomic_DNA"/>
</dbReference>
<reference evidence="1" key="1">
    <citation type="submission" date="2023-05" db="EMBL/GenBank/DDBJ databases">
        <authorList>
            <person name="Stuckert A."/>
        </authorList>
    </citation>
    <scope>NUCLEOTIDE SEQUENCE</scope>
</reference>
<accession>A0ABN9D8T0</accession>
<comment type="caution">
    <text evidence="1">The sequence shown here is derived from an EMBL/GenBank/DDBJ whole genome shotgun (WGS) entry which is preliminary data.</text>
</comment>
<evidence type="ECO:0000313" key="1">
    <source>
        <dbReference type="EMBL" id="CAI9568011.1"/>
    </source>
</evidence>
<dbReference type="Proteomes" id="UP001162483">
    <property type="component" value="Unassembled WGS sequence"/>
</dbReference>
<keyword evidence="2" id="KW-1185">Reference proteome</keyword>
<name>A0ABN9D8T0_9NEOB</name>
<sequence length="59" mass="7007">MLIGTVLITCTLPRKKNFSSNTHQIEHVQSCLHTICLIRRHWKKGRITEVRIKQPFYTM</sequence>
<organism evidence="1 2">
    <name type="scientific">Staurois parvus</name>
    <dbReference type="NCBI Taxonomy" id="386267"/>
    <lineage>
        <taxon>Eukaryota</taxon>
        <taxon>Metazoa</taxon>
        <taxon>Chordata</taxon>
        <taxon>Craniata</taxon>
        <taxon>Vertebrata</taxon>
        <taxon>Euteleostomi</taxon>
        <taxon>Amphibia</taxon>
        <taxon>Batrachia</taxon>
        <taxon>Anura</taxon>
        <taxon>Neobatrachia</taxon>
        <taxon>Ranoidea</taxon>
        <taxon>Ranidae</taxon>
        <taxon>Staurois</taxon>
    </lineage>
</organism>
<proteinExistence type="predicted"/>
<protein>
    <submittedName>
        <fullName evidence="1">Uncharacterized protein</fullName>
    </submittedName>
</protein>
<gene>
    <name evidence="1" type="ORF">SPARVUS_LOCUS6631761</name>
</gene>
<evidence type="ECO:0000313" key="2">
    <source>
        <dbReference type="Proteomes" id="UP001162483"/>
    </source>
</evidence>